<dbReference type="PRINTS" id="PR00237">
    <property type="entry name" value="GPCRRHODOPSN"/>
</dbReference>
<dbReference type="InterPro" id="IPR050119">
    <property type="entry name" value="CCR1-9-like"/>
</dbReference>
<evidence type="ECO:0000313" key="13">
    <source>
        <dbReference type="Ensembl" id="ENSSLUP00000043166.1"/>
    </source>
</evidence>
<feature type="transmembrane region" description="Helical" evidence="11">
    <location>
        <begin position="30"/>
        <end position="54"/>
    </location>
</feature>
<feature type="region of interest" description="Disordered" evidence="10">
    <location>
        <begin position="1"/>
        <end position="20"/>
    </location>
</feature>
<dbReference type="GO" id="GO:0060326">
    <property type="term" value="P:cell chemotaxis"/>
    <property type="evidence" value="ECO:0007669"/>
    <property type="project" value="TreeGrafter"/>
</dbReference>
<evidence type="ECO:0000256" key="9">
    <source>
        <dbReference type="ARBA" id="ARBA00023224"/>
    </source>
</evidence>
<reference evidence="13" key="2">
    <citation type="submission" date="2025-09" db="UniProtKB">
        <authorList>
            <consortium name="Ensembl"/>
        </authorList>
    </citation>
    <scope>IDENTIFICATION</scope>
</reference>
<dbReference type="SUPFAM" id="SSF81321">
    <property type="entry name" value="Family A G protein-coupled receptor-like"/>
    <property type="match status" value="1"/>
</dbReference>
<dbReference type="PROSITE" id="PS50262">
    <property type="entry name" value="G_PROTEIN_RECEP_F1_2"/>
    <property type="match status" value="1"/>
</dbReference>
<feature type="compositionally biased region" description="Low complexity" evidence="10">
    <location>
        <begin position="1"/>
        <end position="16"/>
    </location>
</feature>
<protein>
    <submittedName>
        <fullName evidence="13">Zgc:194202</fullName>
    </submittedName>
</protein>
<keyword evidence="3 11" id="KW-0812">Transmembrane</keyword>
<feature type="transmembrane region" description="Helical" evidence="11">
    <location>
        <begin position="186"/>
        <end position="207"/>
    </location>
</feature>
<feature type="transmembrane region" description="Helical" evidence="11">
    <location>
        <begin position="144"/>
        <end position="161"/>
    </location>
</feature>
<accession>A0A8C9ZVI3</accession>
<dbReference type="Proteomes" id="UP000694568">
    <property type="component" value="Unplaced"/>
</dbReference>
<sequence>MEQLNSTVVTSNISSSPGHPSTASWDSSSLAPAVVLSLCFLLGVPGNITVIILRPNWEHMSSLSQILMLNLAISDLVCLLPLPLWIYTLLYSWTLGLVACKLVAYLTYCSLYGSLMTVTVLSVQRYLKVVYLQRYFYHVGSKRLLVLLWLAAMILSIPALVNGHLTPDQNWIHCEFHYSSPAQQEAVLLTETLIGFLCCFVVAFSYIGLHRKVNQAAFFNHAQTTRLITSIIVSFFVLWMPYHITNVLGVAAVSLKNEGLLKFYTDSGGVVAALAFVNSCLNPFLYAFAFRNKSLKGAIQSEETTINVKIE</sequence>
<feature type="transmembrane region" description="Helical" evidence="11">
    <location>
        <begin position="66"/>
        <end position="90"/>
    </location>
</feature>
<evidence type="ECO:0000256" key="10">
    <source>
        <dbReference type="SAM" id="MobiDB-lite"/>
    </source>
</evidence>
<dbReference type="GO" id="GO:0004974">
    <property type="term" value="F:leukotriene receptor activity"/>
    <property type="evidence" value="ECO:0007669"/>
    <property type="project" value="UniProtKB-ARBA"/>
</dbReference>
<evidence type="ECO:0000256" key="6">
    <source>
        <dbReference type="ARBA" id="ARBA00023136"/>
    </source>
</evidence>
<dbReference type="InterPro" id="IPR000276">
    <property type="entry name" value="GPCR_Rhodpsn"/>
</dbReference>
<keyword evidence="14" id="KW-1185">Reference proteome</keyword>
<feature type="transmembrane region" description="Helical" evidence="11">
    <location>
        <begin position="102"/>
        <end position="123"/>
    </location>
</feature>
<name>A0A8C9ZVI3_SANLU</name>
<dbReference type="GO" id="GO:0019957">
    <property type="term" value="F:C-C chemokine binding"/>
    <property type="evidence" value="ECO:0007669"/>
    <property type="project" value="TreeGrafter"/>
</dbReference>
<keyword evidence="9" id="KW-0807">Transducer</keyword>
<organism evidence="13 14">
    <name type="scientific">Sander lucioperca</name>
    <name type="common">Pike-perch</name>
    <name type="synonym">Perca lucioperca</name>
    <dbReference type="NCBI Taxonomy" id="283035"/>
    <lineage>
        <taxon>Eukaryota</taxon>
        <taxon>Metazoa</taxon>
        <taxon>Chordata</taxon>
        <taxon>Craniata</taxon>
        <taxon>Vertebrata</taxon>
        <taxon>Euteleostomi</taxon>
        <taxon>Actinopterygii</taxon>
        <taxon>Neopterygii</taxon>
        <taxon>Teleostei</taxon>
        <taxon>Neoteleostei</taxon>
        <taxon>Acanthomorphata</taxon>
        <taxon>Eupercaria</taxon>
        <taxon>Perciformes</taxon>
        <taxon>Percoidei</taxon>
        <taxon>Percidae</taxon>
        <taxon>Luciopercinae</taxon>
        <taxon>Sander</taxon>
    </lineage>
</organism>
<dbReference type="PANTHER" id="PTHR10489">
    <property type="entry name" value="CELL ADHESION MOLECULE"/>
    <property type="match status" value="1"/>
</dbReference>
<evidence type="ECO:0000256" key="3">
    <source>
        <dbReference type="ARBA" id="ARBA00022692"/>
    </source>
</evidence>
<dbReference type="GO" id="GO:0006955">
    <property type="term" value="P:immune response"/>
    <property type="evidence" value="ECO:0007669"/>
    <property type="project" value="TreeGrafter"/>
</dbReference>
<keyword evidence="7" id="KW-0675">Receptor</keyword>
<evidence type="ECO:0000259" key="12">
    <source>
        <dbReference type="PROSITE" id="PS50262"/>
    </source>
</evidence>
<evidence type="ECO:0000256" key="8">
    <source>
        <dbReference type="ARBA" id="ARBA00023180"/>
    </source>
</evidence>
<proteinExistence type="predicted"/>
<dbReference type="PRINTS" id="PR01157">
    <property type="entry name" value="P2YPURNOCPTR"/>
</dbReference>
<evidence type="ECO:0000256" key="2">
    <source>
        <dbReference type="ARBA" id="ARBA00022475"/>
    </source>
</evidence>
<feature type="transmembrane region" description="Helical" evidence="11">
    <location>
        <begin position="227"/>
        <end position="255"/>
    </location>
</feature>
<keyword evidence="4 11" id="KW-1133">Transmembrane helix</keyword>
<dbReference type="PANTHER" id="PTHR10489:SF946">
    <property type="entry name" value="LEUKOTRIENE B4 RECEPTOR 1-LIKE"/>
    <property type="match status" value="1"/>
</dbReference>
<keyword evidence="6 11" id="KW-0472">Membrane</keyword>
<comment type="subcellular location">
    <subcellularLocation>
        <location evidence="1">Cell membrane</location>
        <topology evidence="1">Multi-pass membrane protein</topology>
    </subcellularLocation>
</comment>
<dbReference type="Ensembl" id="ENSSLUT00000044539.1">
    <property type="protein sequence ID" value="ENSSLUP00000043166.1"/>
    <property type="gene ID" value="ENSSLUG00000019157.1"/>
</dbReference>
<dbReference type="GO" id="GO:0007204">
    <property type="term" value="P:positive regulation of cytosolic calcium ion concentration"/>
    <property type="evidence" value="ECO:0007669"/>
    <property type="project" value="TreeGrafter"/>
</dbReference>
<dbReference type="FunFam" id="1.20.1070.10:FF:000109">
    <property type="entry name" value="Leukotriene B4 receptor"/>
    <property type="match status" value="1"/>
</dbReference>
<dbReference type="GO" id="GO:0009897">
    <property type="term" value="C:external side of plasma membrane"/>
    <property type="evidence" value="ECO:0007669"/>
    <property type="project" value="TreeGrafter"/>
</dbReference>
<evidence type="ECO:0000256" key="1">
    <source>
        <dbReference type="ARBA" id="ARBA00004651"/>
    </source>
</evidence>
<evidence type="ECO:0000256" key="7">
    <source>
        <dbReference type="ARBA" id="ARBA00023170"/>
    </source>
</evidence>
<evidence type="ECO:0000256" key="5">
    <source>
        <dbReference type="ARBA" id="ARBA00023040"/>
    </source>
</evidence>
<evidence type="ECO:0000313" key="14">
    <source>
        <dbReference type="Proteomes" id="UP000694568"/>
    </source>
</evidence>
<dbReference type="GO" id="GO:0016493">
    <property type="term" value="F:C-C chemokine receptor activity"/>
    <property type="evidence" value="ECO:0007669"/>
    <property type="project" value="TreeGrafter"/>
</dbReference>
<feature type="transmembrane region" description="Helical" evidence="11">
    <location>
        <begin position="267"/>
        <end position="289"/>
    </location>
</feature>
<dbReference type="GeneTree" id="ENSGT00950000182966"/>
<dbReference type="Pfam" id="PF00001">
    <property type="entry name" value="7tm_1"/>
    <property type="match status" value="1"/>
</dbReference>
<dbReference type="AlphaFoldDB" id="A0A8C9ZVI3"/>
<evidence type="ECO:0000256" key="4">
    <source>
        <dbReference type="ARBA" id="ARBA00022989"/>
    </source>
</evidence>
<keyword evidence="2" id="KW-1003">Cell membrane</keyword>
<reference evidence="13" key="1">
    <citation type="submission" date="2025-08" db="UniProtKB">
        <authorList>
            <consortium name="Ensembl"/>
        </authorList>
    </citation>
    <scope>IDENTIFICATION</scope>
</reference>
<keyword evidence="8" id="KW-0325">Glycoprotein</keyword>
<dbReference type="InterPro" id="IPR017452">
    <property type="entry name" value="GPCR_Rhodpsn_7TM"/>
</dbReference>
<dbReference type="GO" id="GO:0019722">
    <property type="term" value="P:calcium-mediated signaling"/>
    <property type="evidence" value="ECO:0007669"/>
    <property type="project" value="TreeGrafter"/>
</dbReference>
<feature type="domain" description="G-protein coupled receptors family 1 profile" evidence="12">
    <location>
        <begin position="46"/>
        <end position="286"/>
    </location>
</feature>
<evidence type="ECO:0000256" key="11">
    <source>
        <dbReference type="SAM" id="Phobius"/>
    </source>
</evidence>
<keyword evidence="5" id="KW-0297">G-protein coupled receptor</keyword>
<dbReference type="Gene3D" id="1.20.1070.10">
    <property type="entry name" value="Rhodopsin 7-helix transmembrane proteins"/>
    <property type="match status" value="1"/>
</dbReference>